<comment type="caution">
    <text evidence="1">The sequence shown here is derived from an EMBL/GenBank/DDBJ whole genome shotgun (WGS) entry which is preliminary data.</text>
</comment>
<dbReference type="RefSeq" id="WP_005729914.1">
    <property type="nucleotide sequence ID" value="NZ_JH932275.1"/>
</dbReference>
<dbReference type="PATRIC" id="fig|883092.3.peg.2406"/>
<proteinExistence type="predicted"/>
<name>K1M495_9LACO</name>
<evidence type="ECO:0000313" key="2">
    <source>
        <dbReference type="Proteomes" id="UP000004722"/>
    </source>
</evidence>
<evidence type="ECO:0008006" key="3">
    <source>
        <dbReference type="Google" id="ProtNLM"/>
    </source>
</evidence>
<organism evidence="1 2">
    <name type="scientific">Lactobacillus crispatus FB077-07</name>
    <dbReference type="NCBI Taxonomy" id="883092"/>
    <lineage>
        <taxon>Bacteria</taxon>
        <taxon>Bacillati</taxon>
        <taxon>Bacillota</taxon>
        <taxon>Bacilli</taxon>
        <taxon>Lactobacillales</taxon>
        <taxon>Lactobacillaceae</taxon>
        <taxon>Lactobacillus</taxon>
    </lineage>
</organism>
<reference evidence="1 2" key="1">
    <citation type="submission" date="2012-07" db="EMBL/GenBank/DDBJ databases">
        <title>The Genome Sequence of Lactobacillus crispatus FB077-07.</title>
        <authorList>
            <consortium name="The Broad Institute Genome Sequencing Platform"/>
            <person name="Earl A."/>
            <person name="Ward D."/>
            <person name="Feldgarden M."/>
            <person name="Gevers D."/>
            <person name="Saerens B."/>
            <person name="Vaneechoutte M."/>
            <person name="Walker B."/>
            <person name="Young S.K."/>
            <person name="Zeng Q."/>
            <person name="Gargeya S."/>
            <person name="Fitzgerald M."/>
            <person name="Haas B."/>
            <person name="Abouelleil A."/>
            <person name="Alvarado L."/>
            <person name="Arachchi H.M."/>
            <person name="Berlin A.M."/>
            <person name="Chapman S.B."/>
            <person name="Goldberg J."/>
            <person name="Griggs A."/>
            <person name="Gujja S."/>
            <person name="Hansen M."/>
            <person name="Howarth C."/>
            <person name="Imamovic A."/>
            <person name="Larimer J."/>
            <person name="McCowen C."/>
            <person name="Montmayeur A."/>
            <person name="Murphy C."/>
            <person name="Neiman D."/>
            <person name="Pearson M."/>
            <person name="Priest M."/>
            <person name="Roberts A."/>
            <person name="Saif S."/>
            <person name="Shea T."/>
            <person name="Sisk P."/>
            <person name="Sykes S."/>
            <person name="Wortman J."/>
            <person name="Nusbaum C."/>
            <person name="Birren B."/>
        </authorList>
    </citation>
    <scope>NUCLEOTIDE SEQUENCE [LARGE SCALE GENOMIC DNA]</scope>
    <source>
        <strain evidence="1 2">FB077-07</strain>
    </source>
</reference>
<dbReference type="Proteomes" id="UP000004722">
    <property type="component" value="Unassembled WGS sequence"/>
</dbReference>
<protein>
    <recommendedName>
        <fullName evidence="3">Phage protein</fullName>
    </recommendedName>
</protein>
<evidence type="ECO:0000313" key="1">
    <source>
        <dbReference type="EMBL" id="EKB62201.1"/>
    </source>
</evidence>
<gene>
    <name evidence="1" type="ORF">HMPREF9249_02424</name>
</gene>
<sequence length="133" mass="15245">MTEKNWRTERGSDADKAERFVNNHVKNGITWDQMSEMVKVPKRTLIGLKQNPQRFKTGKWEVISNLAKMADKRYESQILGDRPNLSIQAIKTIVKQKLPGDKPVDKAMRKILITDPLALAEIAKALESERDDE</sequence>
<accession>K1M495</accession>
<dbReference type="EMBL" id="AGZG01000115">
    <property type="protein sequence ID" value="EKB62201.1"/>
    <property type="molecule type" value="Genomic_DNA"/>
</dbReference>
<dbReference type="AlphaFoldDB" id="K1M495"/>
<dbReference type="HOGENOM" id="CLU_1904010_0_0_9"/>